<dbReference type="AlphaFoldDB" id="A0A0B2VMJ6"/>
<organism evidence="1 2">
    <name type="scientific">Toxocara canis</name>
    <name type="common">Canine roundworm</name>
    <dbReference type="NCBI Taxonomy" id="6265"/>
    <lineage>
        <taxon>Eukaryota</taxon>
        <taxon>Metazoa</taxon>
        <taxon>Ecdysozoa</taxon>
        <taxon>Nematoda</taxon>
        <taxon>Chromadorea</taxon>
        <taxon>Rhabditida</taxon>
        <taxon>Spirurina</taxon>
        <taxon>Ascaridomorpha</taxon>
        <taxon>Ascaridoidea</taxon>
        <taxon>Toxocaridae</taxon>
        <taxon>Toxocara</taxon>
    </lineage>
</organism>
<gene>
    <name evidence="1" type="ORF">Tcan_00584</name>
</gene>
<evidence type="ECO:0000313" key="2">
    <source>
        <dbReference type="Proteomes" id="UP000031036"/>
    </source>
</evidence>
<feature type="non-terminal residue" evidence="1">
    <location>
        <position position="144"/>
    </location>
</feature>
<accession>A0A0B2VMJ6</accession>
<dbReference type="Proteomes" id="UP000031036">
    <property type="component" value="Unassembled WGS sequence"/>
</dbReference>
<protein>
    <submittedName>
        <fullName evidence="1">Uncharacterized protein</fullName>
    </submittedName>
</protein>
<name>A0A0B2VMJ6_TOXCA</name>
<sequence>MENVKMLLDSITYGFVEVLRISSDGLHYTIHIFPNRFSLAVRPGSSLRDQPLVSTHSSASLVARPSILACIRSCTLLVVHTLSPLAHLFYSIFEALRLAACLAFVPRCEPTVPSKLPETFAPSFGLAFLHPVVPLRLRHRVTVD</sequence>
<dbReference type="EMBL" id="JPKZ01001308">
    <property type="protein sequence ID" value="KHN82788.1"/>
    <property type="molecule type" value="Genomic_DNA"/>
</dbReference>
<keyword evidence="2" id="KW-1185">Reference proteome</keyword>
<comment type="caution">
    <text evidence="1">The sequence shown here is derived from an EMBL/GenBank/DDBJ whole genome shotgun (WGS) entry which is preliminary data.</text>
</comment>
<reference evidence="1 2" key="1">
    <citation type="submission" date="2014-11" db="EMBL/GenBank/DDBJ databases">
        <title>Genetic blueprint of the zoonotic pathogen Toxocara canis.</title>
        <authorList>
            <person name="Zhu X.-Q."/>
            <person name="Korhonen P.K."/>
            <person name="Cai H."/>
            <person name="Young N.D."/>
            <person name="Nejsum P."/>
            <person name="von Samson-Himmelstjerna G."/>
            <person name="Boag P.R."/>
            <person name="Tan P."/>
            <person name="Li Q."/>
            <person name="Min J."/>
            <person name="Yang Y."/>
            <person name="Wang X."/>
            <person name="Fang X."/>
            <person name="Hall R.S."/>
            <person name="Hofmann A."/>
            <person name="Sternberg P.W."/>
            <person name="Jex A.R."/>
            <person name="Gasser R.B."/>
        </authorList>
    </citation>
    <scope>NUCLEOTIDE SEQUENCE [LARGE SCALE GENOMIC DNA]</scope>
    <source>
        <strain evidence="1">PN_DK_2014</strain>
    </source>
</reference>
<proteinExistence type="predicted"/>
<evidence type="ECO:0000313" key="1">
    <source>
        <dbReference type="EMBL" id="KHN82788.1"/>
    </source>
</evidence>